<dbReference type="SUPFAM" id="SSF53474">
    <property type="entry name" value="alpha/beta-Hydrolases"/>
    <property type="match status" value="1"/>
</dbReference>
<evidence type="ECO:0000259" key="1">
    <source>
        <dbReference type="Pfam" id="PF00135"/>
    </source>
</evidence>
<organism evidence="2 3">
    <name type="scientific">Oesophagostomum dentatum</name>
    <name type="common">Nodular worm</name>
    <dbReference type="NCBI Taxonomy" id="61180"/>
    <lineage>
        <taxon>Eukaryota</taxon>
        <taxon>Metazoa</taxon>
        <taxon>Ecdysozoa</taxon>
        <taxon>Nematoda</taxon>
        <taxon>Chromadorea</taxon>
        <taxon>Rhabditida</taxon>
        <taxon>Rhabditina</taxon>
        <taxon>Rhabditomorpha</taxon>
        <taxon>Strongyloidea</taxon>
        <taxon>Strongylidae</taxon>
        <taxon>Oesophagostomum</taxon>
    </lineage>
</organism>
<dbReference type="InterPro" id="IPR029058">
    <property type="entry name" value="AB_hydrolase_fold"/>
</dbReference>
<dbReference type="PANTHER" id="PTHR44590">
    <property type="entry name" value="CARBOXYLIC ESTER HYDROLASE-RELATED"/>
    <property type="match status" value="1"/>
</dbReference>
<dbReference type="OrthoDB" id="3200163at2759"/>
<dbReference type="Pfam" id="PF00135">
    <property type="entry name" value="COesterase"/>
    <property type="match status" value="1"/>
</dbReference>
<dbReference type="Proteomes" id="UP000053660">
    <property type="component" value="Unassembled WGS sequence"/>
</dbReference>
<evidence type="ECO:0000313" key="3">
    <source>
        <dbReference type="Proteomes" id="UP000053660"/>
    </source>
</evidence>
<proteinExistence type="predicted"/>
<protein>
    <recommendedName>
        <fullName evidence="1">Carboxylesterase type B domain-containing protein</fullName>
    </recommendedName>
</protein>
<accession>A0A0B1SDW8</accession>
<gene>
    <name evidence="2" type="ORF">OESDEN_18600</name>
</gene>
<dbReference type="InterPro" id="IPR002018">
    <property type="entry name" value="CarbesteraseB"/>
</dbReference>
<dbReference type="EMBL" id="KN586431">
    <property type="protein sequence ID" value="KHJ81712.1"/>
    <property type="molecule type" value="Genomic_DNA"/>
</dbReference>
<reference evidence="2 3" key="1">
    <citation type="submission" date="2014-03" db="EMBL/GenBank/DDBJ databases">
        <title>Draft genome of the hookworm Oesophagostomum dentatum.</title>
        <authorList>
            <person name="Mitreva M."/>
        </authorList>
    </citation>
    <scope>NUCLEOTIDE SEQUENCE [LARGE SCALE GENOMIC DNA]</scope>
    <source>
        <strain evidence="2 3">OD-Hann</strain>
    </source>
</reference>
<sequence>MSSSELTFLKIAGQQHGATHCTELTYLFGVSIVFGFQFTEADNRMIDLMTRLWTNFAKYGNPNGPYEDSTVLDFMWEPTTKADSSKYLRISEKCEMRSNYEERRAEFWKNIRISSKGN</sequence>
<dbReference type="PANTHER" id="PTHR44590:SF3">
    <property type="entry name" value="CARBOXYLESTERASE TYPE B DOMAIN-CONTAINING PROTEIN"/>
    <property type="match status" value="1"/>
</dbReference>
<name>A0A0B1SDW8_OESDE</name>
<keyword evidence="3" id="KW-1185">Reference proteome</keyword>
<dbReference type="Gene3D" id="3.40.50.1820">
    <property type="entry name" value="alpha/beta hydrolase"/>
    <property type="match status" value="1"/>
</dbReference>
<evidence type="ECO:0000313" key="2">
    <source>
        <dbReference type="EMBL" id="KHJ81712.1"/>
    </source>
</evidence>
<dbReference type="AlphaFoldDB" id="A0A0B1SDW8"/>
<feature type="domain" description="Carboxylesterase type B" evidence="1">
    <location>
        <begin position="14"/>
        <end position="108"/>
    </location>
</feature>